<dbReference type="NCBIfam" id="TIGR01730">
    <property type="entry name" value="RND_mfp"/>
    <property type="match status" value="1"/>
</dbReference>
<evidence type="ECO:0000313" key="6">
    <source>
        <dbReference type="Proteomes" id="UP000054736"/>
    </source>
</evidence>
<dbReference type="GO" id="GO:0030313">
    <property type="term" value="C:cell envelope"/>
    <property type="evidence" value="ECO:0007669"/>
    <property type="project" value="UniProtKB-SubCell"/>
</dbReference>
<dbReference type="FunFam" id="2.40.30.170:FF:000010">
    <property type="entry name" value="Efflux RND transporter periplasmic adaptor subunit"/>
    <property type="match status" value="1"/>
</dbReference>
<dbReference type="PANTHER" id="PTHR30469">
    <property type="entry name" value="MULTIDRUG RESISTANCE PROTEIN MDTA"/>
    <property type="match status" value="1"/>
</dbReference>
<reference evidence="5 6" key="1">
    <citation type="submission" date="2015-11" db="EMBL/GenBank/DDBJ databases">
        <title>Genomic analysis of 38 Legionella species identifies large and diverse effector repertoires.</title>
        <authorList>
            <person name="Burstein D."/>
            <person name="Amaro F."/>
            <person name="Zusman T."/>
            <person name="Lifshitz Z."/>
            <person name="Cohen O."/>
            <person name="Gilbert J.A."/>
            <person name="Pupko T."/>
            <person name="Shuman H.A."/>
            <person name="Segal G."/>
        </authorList>
    </citation>
    <scope>NUCLEOTIDE SEQUENCE [LARGE SCALE GENOMIC DNA]</scope>
    <source>
        <strain evidence="5 6">ATCC 700990</strain>
    </source>
</reference>
<organism evidence="5 6">
    <name type="scientific">Legionella drozanskii LLAP-1</name>
    <dbReference type="NCBI Taxonomy" id="1212489"/>
    <lineage>
        <taxon>Bacteria</taxon>
        <taxon>Pseudomonadati</taxon>
        <taxon>Pseudomonadota</taxon>
        <taxon>Gammaproteobacteria</taxon>
        <taxon>Legionellales</taxon>
        <taxon>Legionellaceae</taxon>
        <taxon>Legionella</taxon>
    </lineage>
</organism>
<dbReference type="Pfam" id="PF25954">
    <property type="entry name" value="Beta-barrel_RND_2"/>
    <property type="match status" value="1"/>
</dbReference>
<accession>A0A0W0SQ49</accession>
<evidence type="ECO:0000256" key="2">
    <source>
        <dbReference type="ARBA" id="ARBA00023054"/>
    </source>
</evidence>
<evidence type="ECO:0000313" key="5">
    <source>
        <dbReference type="EMBL" id="KTC85396.1"/>
    </source>
</evidence>
<dbReference type="GO" id="GO:1990281">
    <property type="term" value="C:efflux pump complex"/>
    <property type="evidence" value="ECO:0007669"/>
    <property type="project" value="TreeGrafter"/>
</dbReference>
<dbReference type="InterPro" id="IPR058792">
    <property type="entry name" value="Beta-barrel_RND_2"/>
</dbReference>
<gene>
    <name evidence="5" type="ORF">Ldro_2568</name>
</gene>
<dbReference type="InterPro" id="IPR058627">
    <property type="entry name" value="MdtA-like_C"/>
</dbReference>
<dbReference type="EMBL" id="LNXY01000028">
    <property type="protein sequence ID" value="KTC85396.1"/>
    <property type="molecule type" value="Genomic_DNA"/>
</dbReference>
<evidence type="ECO:0000259" key="4">
    <source>
        <dbReference type="Pfam" id="PF25967"/>
    </source>
</evidence>
<name>A0A0W0SQ49_9GAMM</name>
<dbReference type="Gene3D" id="2.40.50.100">
    <property type="match status" value="1"/>
</dbReference>
<dbReference type="STRING" id="1212489.Ldro_2568"/>
<dbReference type="GO" id="GO:1990195">
    <property type="term" value="C:macrolide transmembrane transporter complex"/>
    <property type="evidence" value="ECO:0007669"/>
    <property type="project" value="InterPro"/>
</dbReference>
<dbReference type="OrthoDB" id="9806939at2"/>
<dbReference type="GO" id="GO:0015562">
    <property type="term" value="F:efflux transmembrane transporter activity"/>
    <property type="evidence" value="ECO:0007669"/>
    <property type="project" value="TreeGrafter"/>
</dbReference>
<dbReference type="SUPFAM" id="SSF111369">
    <property type="entry name" value="HlyD-like secretion proteins"/>
    <property type="match status" value="1"/>
</dbReference>
<dbReference type="AlphaFoldDB" id="A0A0W0SQ49"/>
<sequence length="373" mass="40902">MIIMLVCVGLLFGLIFGWKEFKVVMTGKYLESKQEPAVIVSTMRVESSLWQPQLKAVGTLRTRVGVNVTTELAGMVQTITFTPGTKVEKGTVLVQLNAGSELGLLHALQAQVELAKITYKRDKAQYAAHAVSKQVVDSDEWNLKNLQAQVEQQSATTEKKTIRAPFTGQLGINLANPGQYLNVGDTVTTLQALDPIYADFNLPQQTLSQLRLGQIVSITSDTFPKRKFRGKITTIQPAVDQATRNVLVEATVPNADFALKPGMFVHGEIDTKKPQTYLTLPQSAISFNPYGDIVYIVKNSGKTDEKNQPILVVQQVFVTVGETRGDQVAILKGLNLGDVVVTSGQLKLKNGSRIEINNKIQPSNQMAPKIIEK</sequence>
<dbReference type="Proteomes" id="UP000054736">
    <property type="component" value="Unassembled WGS sequence"/>
</dbReference>
<dbReference type="PATRIC" id="fig|1212489.4.peg.2707"/>
<comment type="similarity">
    <text evidence="1">Belongs to the membrane fusion protein (MFP) (TC 8.A.1) family.</text>
</comment>
<dbReference type="GO" id="GO:0019898">
    <property type="term" value="C:extrinsic component of membrane"/>
    <property type="evidence" value="ECO:0007669"/>
    <property type="project" value="InterPro"/>
</dbReference>
<comment type="caution">
    <text evidence="5">The sequence shown here is derived from an EMBL/GenBank/DDBJ whole genome shotgun (WGS) entry which is preliminary data.</text>
</comment>
<dbReference type="Gene3D" id="2.40.30.170">
    <property type="match status" value="1"/>
</dbReference>
<dbReference type="Pfam" id="PF25967">
    <property type="entry name" value="RND-MFP_C"/>
    <property type="match status" value="1"/>
</dbReference>
<evidence type="ECO:0000259" key="3">
    <source>
        <dbReference type="Pfam" id="PF25954"/>
    </source>
</evidence>
<keyword evidence="2" id="KW-0175">Coiled coil</keyword>
<proteinExistence type="inferred from homology"/>
<feature type="domain" description="Multidrug resistance protein MdtA-like C-terminal permuted SH3" evidence="4">
    <location>
        <begin position="279"/>
        <end position="344"/>
    </location>
</feature>
<protein>
    <submittedName>
        <fullName evidence="5">Hemolysin D</fullName>
    </submittedName>
</protein>
<dbReference type="InterPro" id="IPR030190">
    <property type="entry name" value="MacA_alpha-hairpin_sf"/>
</dbReference>
<dbReference type="InterPro" id="IPR006143">
    <property type="entry name" value="RND_pump_MFP"/>
</dbReference>
<dbReference type="GO" id="GO:1990961">
    <property type="term" value="P:xenobiotic detoxification by transmembrane export across the plasma membrane"/>
    <property type="evidence" value="ECO:0007669"/>
    <property type="project" value="InterPro"/>
</dbReference>
<dbReference type="Gene3D" id="2.40.420.20">
    <property type="match status" value="1"/>
</dbReference>
<dbReference type="PANTHER" id="PTHR30469:SF11">
    <property type="entry name" value="BLL4320 PROTEIN"/>
    <property type="match status" value="1"/>
</dbReference>
<feature type="domain" description="CusB-like beta-barrel" evidence="3">
    <location>
        <begin position="199"/>
        <end position="271"/>
    </location>
</feature>
<dbReference type="Gene3D" id="6.10.140.1990">
    <property type="match status" value="1"/>
</dbReference>
<keyword evidence="6" id="KW-1185">Reference proteome</keyword>
<evidence type="ECO:0000256" key="1">
    <source>
        <dbReference type="ARBA" id="ARBA00009477"/>
    </source>
</evidence>